<keyword evidence="2" id="KW-1185">Reference proteome</keyword>
<accession>A0A812IQ76</accession>
<proteinExistence type="predicted"/>
<gene>
    <name evidence="1" type="ORF">SNAT2548_LOCUS4823</name>
</gene>
<evidence type="ECO:0000313" key="2">
    <source>
        <dbReference type="Proteomes" id="UP000604046"/>
    </source>
</evidence>
<dbReference type="AlphaFoldDB" id="A0A812IQ76"/>
<dbReference type="Proteomes" id="UP000604046">
    <property type="component" value="Unassembled WGS sequence"/>
</dbReference>
<sequence length="333" mass="36009">MAEHGGYGDVHVDDAWHSDHGLPYELPHVHISVEPPPAGSAPLTVETDHPMAPVAPPTPPLTEQAIKDSSAAGTEAADAAMQMGAMISKRLQRRCLAGFGLPVQLCASIIETCQAAADHARWSAGTSSTPPPLAPEHQGFEDATIETWPALFKAQGCHKVACGPIDGLFHEVGENEGHPMYAKDGEEDARVTLYFLNDDDIAKKGWWVGQFPGSGTTYAFNPSEDVLPPMVGWRVPWNSPLPEADLRFIKTAPWQRIIGHLALCPCVADSGLLPPCHHAPKQDEHPLDLDKASFAMLLRECETCKEPLCLTLQPPPSNHSHMPEEAGMNQSKC</sequence>
<name>A0A812IQ76_9DINO</name>
<evidence type="ECO:0000313" key="1">
    <source>
        <dbReference type="EMBL" id="CAE7040770.1"/>
    </source>
</evidence>
<organism evidence="1 2">
    <name type="scientific">Symbiodinium natans</name>
    <dbReference type="NCBI Taxonomy" id="878477"/>
    <lineage>
        <taxon>Eukaryota</taxon>
        <taxon>Sar</taxon>
        <taxon>Alveolata</taxon>
        <taxon>Dinophyceae</taxon>
        <taxon>Suessiales</taxon>
        <taxon>Symbiodiniaceae</taxon>
        <taxon>Symbiodinium</taxon>
    </lineage>
</organism>
<protein>
    <submittedName>
        <fullName evidence="1">Uncharacterized protein</fullName>
    </submittedName>
</protein>
<reference evidence="1" key="1">
    <citation type="submission" date="2021-02" db="EMBL/GenBank/DDBJ databases">
        <authorList>
            <person name="Dougan E. K."/>
            <person name="Rhodes N."/>
            <person name="Thang M."/>
            <person name="Chan C."/>
        </authorList>
    </citation>
    <scope>NUCLEOTIDE SEQUENCE</scope>
</reference>
<dbReference type="EMBL" id="CAJNDS010000300">
    <property type="protein sequence ID" value="CAE7040770.1"/>
    <property type="molecule type" value="Genomic_DNA"/>
</dbReference>
<comment type="caution">
    <text evidence="1">The sequence shown here is derived from an EMBL/GenBank/DDBJ whole genome shotgun (WGS) entry which is preliminary data.</text>
</comment>